<dbReference type="CDD" id="cd21134">
    <property type="entry name" value="YTH"/>
    <property type="match status" value="1"/>
</dbReference>
<feature type="domain" description="YTH" evidence="3">
    <location>
        <begin position="330"/>
        <end position="471"/>
    </location>
</feature>
<dbReference type="InterPro" id="IPR007275">
    <property type="entry name" value="YTH_domain"/>
</dbReference>
<comment type="similarity">
    <text evidence="1">Belongs to the YTHDF family.</text>
</comment>
<comment type="caution">
    <text evidence="4">The sequence shown here is derived from an EMBL/GenBank/DDBJ whole genome shotgun (WGS) entry which is preliminary data.</text>
</comment>
<comment type="function">
    <text evidence="1">Specifically recognizes and binds N6-methyladenosine (m6A)-containing RNAs, and regulates mRNA stability. M6A is a modification present at internal sites of mRNAs and some non-coding RNAs and plays a role in mRNA stability and processing.</text>
</comment>
<feature type="compositionally biased region" description="Polar residues" evidence="2">
    <location>
        <begin position="169"/>
        <end position="217"/>
    </location>
</feature>
<dbReference type="OrthoDB" id="306690at2759"/>
<gene>
    <name evidence="4" type="ORF">Gogos_017475</name>
</gene>
<dbReference type="GO" id="GO:1990247">
    <property type="term" value="F:N6-methyladenosine-containing RNA reader activity"/>
    <property type="evidence" value="ECO:0007669"/>
    <property type="project" value="UniProtKB-UniRule"/>
</dbReference>
<organism evidence="4 5">
    <name type="scientific">Gossypium gossypioides</name>
    <name type="common">Mexican cotton</name>
    <name type="synonym">Selera gossypioides</name>
    <dbReference type="NCBI Taxonomy" id="34282"/>
    <lineage>
        <taxon>Eukaryota</taxon>
        <taxon>Viridiplantae</taxon>
        <taxon>Streptophyta</taxon>
        <taxon>Embryophyta</taxon>
        <taxon>Tracheophyta</taxon>
        <taxon>Spermatophyta</taxon>
        <taxon>Magnoliopsida</taxon>
        <taxon>eudicotyledons</taxon>
        <taxon>Gunneridae</taxon>
        <taxon>Pentapetalae</taxon>
        <taxon>rosids</taxon>
        <taxon>malvids</taxon>
        <taxon>Malvales</taxon>
        <taxon>Malvaceae</taxon>
        <taxon>Malvoideae</taxon>
        <taxon>Gossypium</taxon>
    </lineage>
</organism>
<dbReference type="PANTHER" id="PTHR12357">
    <property type="entry name" value="YTH YT521-B HOMOLOGY DOMAIN-CONTAINING"/>
    <property type="match status" value="1"/>
</dbReference>
<dbReference type="EMBL" id="JABEZY010000002">
    <property type="protein sequence ID" value="MBA0733457.1"/>
    <property type="molecule type" value="Genomic_DNA"/>
</dbReference>
<dbReference type="GO" id="GO:0061157">
    <property type="term" value="P:mRNA destabilization"/>
    <property type="evidence" value="ECO:0007669"/>
    <property type="project" value="TreeGrafter"/>
</dbReference>
<evidence type="ECO:0000313" key="4">
    <source>
        <dbReference type="EMBL" id="MBA0733457.1"/>
    </source>
</evidence>
<evidence type="ECO:0000256" key="1">
    <source>
        <dbReference type="RuleBase" id="RU369095"/>
    </source>
</evidence>
<protein>
    <recommendedName>
        <fullName evidence="1">YTH domain-containing family protein</fullName>
    </recommendedName>
</protein>
<dbReference type="Pfam" id="PF04146">
    <property type="entry name" value="YTH"/>
    <property type="match status" value="1"/>
</dbReference>
<dbReference type="GO" id="GO:0005737">
    <property type="term" value="C:cytoplasm"/>
    <property type="evidence" value="ECO:0007669"/>
    <property type="project" value="TreeGrafter"/>
</dbReference>
<reference evidence="4 5" key="1">
    <citation type="journal article" date="2019" name="Genome Biol. Evol.">
        <title>Insights into the evolution of the New World diploid cottons (Gossypium, subgenus Houzingenia) based on genome sequencing.</title>
        <authorList>
            <person name="Grover C.E."/>
            <person name="Arick M.A. 2nd"/>
            <person name="Thrash A."/>
            <person name="Conover J.L."/>
            <person name="Sanders W.S."/>
            <person name="Peterson D.G."/>
            <person name="Frelichowski J.E."/>
            <person name="Scheffler J.A."/>
            <person name="Scheffler B.E."/>
            <person name="Wendel J.F."/>
        </authorList>
    </citation>
    <scope>NUCLEOTIDE SEQUENCE [LARGE SCALE GENOMIC DNA]</scope>
    <source>
        <strain evidence="4">5</strain>
        <tissue evidence="4">Leaf</tissue>
    </source>
</reference>
<feature type="region of interest" description="Disordered" evidence="2">
    <location>
        <begin position="632"/>
        <end position="654"/>
    </location>
</feature>
<dbReference type="AlphaFoldDB" id="A0A7J9BAR8"/>
<name>A0A7J9BAR8_GOSGO</name>
<evidence type="ECO:0000313" key="5">
    <source>
        <dbReference type="Proteomes" id="UP000593579"/>
    </source>
</evidence>
<dbReference type="PANTHER" id="PTHR12357:SF92">
    <property type="entry name" value="YTH DOMAIN-CONTAINING FAMILY PROTEIN"/>
    <property type="match status" value="1"/>
</dbReference>
<feature type="region of interest" description="Disordered" evidence="2">
    <location>
        <begin position="158"/>
        <end position="231"/>
    </location>
</feature>
<dbReference type="PROSITE" id="PS50882">
    <property type="entry name" value="YTH"/>
    <property type="match status" value="1"/>
</dbReference>
<feature type="region of interest" description="Disordered" evidence="2">
    <location>
        <begin position="534"/>
        <end position="554"/>
    </location>
</feature>
<sequence>MYQEGAPEFVIDQGSMYYPTAASIGYYFTGFESPVEWEEHQNIFSADGADVQFTGAQTETLPYVYYTPSYGYAQSPYNPYNPYISSAVMGDSPFVGAQQYYSFPPYSNPITPTAYVPVVIQPDGIPNNSTEFLLDTRASIASRPDGRGVKHNLASASAAFSRNSSKSAPNQTDSLTRVSDGQSKHSANRGNFPDSSSPAAARTQQGRVASGSIQSIGNIPGGKLPSHRNQLKMDLPAGNTFSDYRSSAPGRGALDTLRPNISVGRVLNDAHGYPDILGEQNRGPRTNRLKNQFMVKAYTTKAGNSDAEGNIVIYTDQYNKDDFPIDYVDAKFFVIKSYSEDDVHKSIKYNVWSSTPHGNKKLDSAFEDAQRIAAGKPRGCPIFLFFSVNASGQFCGVAEMIGSVDFQKEMDFWQQDKWSGSFPVKWHIIKDVPNSHFRHIIVENNENKPVTNSRDTQEIMFKQGVEMLKVFKNHTMKTSLLDDFLYYENRQQIMQEEKARLLIRSFQSPVQASTLDAATKLKFELHLNDNEKATKQSDPDMLKRTVPSSSQQVSFGSDITNARNMNDNIDQISVEANNNGSTLKIGLLTINPKQDESKPSVDADAVETVTVGSMPVKVNGFTESSGYLTFGTLPHNPKTLQPKGGTAKKGSNRG</sequence>
<dbReference type="Proteomes" id="UP000593579">
    <property type="component" value="Unassembled WGS sequence"/>
</dbReference>
<evidence type="ECO:0000259" key="3">
    <source>
        <dbReference type="PROSITE" id="PS50882"/>
    </source>
</evidence>
<proteinExistence type="inferred from homology"/>
<dbReference type="Gene3D" id="3.10.590.10">
    <property type="entry name" value="ph1033 like domains"/>
    <property type="match status" value="1"/>
</dbReference>
<keyword evidence="1" id="KW-0694">RNA-binding</keyword>
<evidence type="ECO:0000256" key="2">
    <source>
        <dbReference type="SAM" id="MobiDB-lite"/>
    </source>
</evidence>
<keyword evidence="5" id="KW-1185">Reference proteome</keyword>
<feature type="compositionally biased region" description="Basic and acidic residues" evidence="2">
    <location>
        <begin position="534"/>
        <end position="543"/>
    </location>
</feature>
<dbReference type="GO" id="GO:0003729">
    <property type="term" value="F:mRNA binding"/>
    <property type="evidence" value="ECO:0007669"/>
    <property type="project" value="UniProtKB-UniRule"/>
</dbReference>
<dbReference type="InterPro" id="IPR045168">
    <property type="entry name" value="YTH_prot"/>
</dbReference>
<feature type="compositionally biased region" description="Low complexity" evidence="2">
    <location>
        <begin position="158"/>
        <end position="168"/>
    </location>
</feature>
<accession>A0A7J9BAR8</accession>